<dbReference type="Proteomes" id="UP000180280">
    <property type="component" value="Unassembled WGS sequence"/>
</dbReference>
<organism evidence="6 7">
    <name type="scientific">Chromobacterium sphagni</name>
    <dbReference type="NCBI Taxonomy" id="1903179"/>
    <lineage>
        <taxon>Bacteria</taxon>
        <taxon>Pseudomonadati</taxon>
        <taxon>Pseudomonadota</taxon>
        <taxon>Betaproteobacteria</taxon>
        <taxon>Neisseriales</taxon>
        <taxon>Chromobacteriaceae</taxon>
        <taxon>Chromobacterium</taxon>
    </lineage>
</organism>
<dbReference type="RefSeq" id="WP_071112129.1">
    <property type="nucleotide sequence ID" value="NZ_MKCT01000002.1"/>
</dbReference>
<keyword evidence="3" id="KW-0732">Signal</keyword>
<evidence type="ECO:0000256" key="4">
    <source>
        <dbReference type="ARBA" id="ARBA00022801"/>
    </source>
</evidence>
<keyword evidence="2" id="KW-0645">Protease</keyword>
<dbReference type="PRINTS" id="PR00724">
    <property type="entry name" value="CRBOXYPTASEC"/>
</dbReference>
<reference evidence="6 7" key="1">
    <citation type="submission" date="2016-09" db="EMBL/GenBank/DDBJ databases">
        <title>Chromobacterium muskegensis sp. nov., an insecticidal bacterium isolated from Sphagnum bogs.</title>
        <authorList>
            <person name="Sparks M.E."/>
            <person name="Blackburn M.B."/>
            <person name="Gundersen-Rindal D.E."/>
            <person name="Mitchell A."/>
            <person name="Farrar R."/>
            <person name="Kuhar D."/>
        </authorList>
    </citation>
    <scope>NUCLEOTIDE SEQUENCE [LARGE SCALE GENOMIC DNA]</scope>
    <source>
        <strain evidence="6 7">14B-1</strain>
    </source>
</reference>
<dbReference type="InterPro" id="IPR001563">
    <property type="entry name" value="Peptidase_S10"/>
</dbReference>
<dbReference type="Gene3D" id="3.40.50.1820">
    <property type="entry name" value="alpha/beta hydrolase"/>
    <property type="match status" value="1"/>
</dbReference>
<dbReference type="EMBL" id="MKCT01000002">
    <property type="protein sequence ID" value="OHX20946.1"/>
    <property type="molecule type" value="Genomic_DNA"/>
</dbReference>
<keyword evidence="7" id="KW-1185">Reference proteome</keyword>
<comment type="caution">
    <text evidence="6">The sequence shown here is derived from an EMBL/GenBank/DDBJ whole genome shotgun (WGS) entry which is preliminary data.</text>
</comment>
<keyword evidence="1" id="KW-0121">Carboxypeptidase</keyword>
<accession>A0ABX3CFK4</accession>
<dbReference type="SUPFAM" id="SSF53474">
    <property type="entry name" value="alpha/beta-Hydrolases"/>
    <property type="match status" value="1"/>
</dbReference>
<keyword evidence="5" id="KW-0325">Glycoprotein</keyword>
<keyword evidence="4" id="KW-0378">Hydrolase</keyword>
<evidence type="ECO:0000256" key="3">
    <source>
        <dbReference type="ARBA" id="ARBA00022729"/>
    </source>
</evidence>
<protein>
    <submittedName>
        <fullName evidence="6">Uncharacterized protein</fullName>
    </submittedName>
</protein>
<sequence>MNAQVNPFLFESATLTHLPNYGAINTTQLAGYLSVGDAAGGWLYFWFSEASVNPEQAPLLLWVNSHPVENALFNLFDEHGPYLLDANGRVYSNPFSWHHHVNYLIIDQPLGNGLSFSTHPRYLPDNYDEAAQQLYHALQEFLLRWPCYRQQDFYLFGCGSAGHTIARLASSILDGNGYGQPEVRLKGLGLGNGQISPEIQLPSYIEYAYQHRLINLEEKHRALEMLQDFSLAQASPIPLRRAQASRIATAIENYIQQCSGRDKHDIRQPPGNHRQRLGEYLAKPAVQQALHIDPRSRNELQTMPQQLLDASWLDDSAHLFPRLLDQLKVLLYHGEYCMEGNYLGMDVWLNNLLWSKASNFRQQKRQSWRPYGLAAGLIRQHQQLSQVIIQNAGLRAARDQPAIVLAMLRDFLQNGAENPGAAGEPAS</sequence>
<evidence type="ECO:0000313" key="6">
    <source>
        <dbReference type="EMBL" id="OHX20946.1"/>
    </source>
</evidence>
<evidence type="ECO:0000256" key="1">
    <source>
        <dbReference type="ARBA" id="ARBA00022645"/>
    </source>
</evidence>
<proteinExistence type="predicted"/>
<gene>
    <name evidence="6" type="ORF">BI344_13405</name>
</gene>
<evidence type="ECO:0000313" key="7">
    <source>
        <dbReference type="Proteomes" id="UP000180280"/>
    </source>
</evidence>
<evidence type="ECO:0000256" key="5">
    <source>
        <dbReference type="ARBA" id="ARBA00023180"/>
    </source>
</evidence>
<dbReference type="InterPro" id="IPR029058">
    <property type="entry name" value="AB_hydrolase_fold"/>
</dbReference>
<name>A0ABX3CFK4_9NEIS</name>
<dbReference type="Pfam" id="PF00450">
    <property type="entry name" value="Peptidase_S10"/>
    <property type="match status" value="1"/>
</dbReference>
<dbReference type="PANTHER" id="PTHR11802:SF3">
    <property type="entry name" value="RETINOID-INDUCIBLE SERINE CARBOXYPEPTIDASE"/>
    <property type="match status" value="1"/>
</dbReference>
<evidence type="ECO:0000256" key="2">
    <source>
        <dbReference type="ARBA" id="ARBA00022670"/>
    </source>
</evidence>
<dbReference type="PANTHER" id="PTHR11802">
    <property type="entry name" value="SERINE PROTEASE FAMILY S10 SERINE CARBOXYPEPTIDASE"/>
    <property type="match status" value="1"/>
</dbReference>